<evidence type="ECO:0000313" key="17">
    <source>
        <dbReference type="Proteomes" id="UP000436822"/>
    </source>
</evidence>
<name>A0A6N6JH10_9RHOB</name>
<evidence type="ECO:0000256" key="1">
    <source>
        <dbReference type="ARBA" id="ARBA00004323"/>
    </source>
</evidence>
<dbReference type="PANTHER" id="PTHR46025:SF3">
    <property type="entry name" value="XYLOSYLTRANSFERASE OXT"/>
    <property type="match status" value="1"/>
</dbReference>
<dbReference type="PANTHER" id="PTHR46025">
    <property type="entry name" value="XYLOSYLTRANSFERASE OXT"/>
    <property type="match status" value="1"/>
</dbReference>
<keyword evidence="9" id="KW-1133">Transmembrane helix</keyword>
<dbReference type="Pfam" id="PF02485">
    <property type="entry name" value="Branch"/>
    <property type="match status" value="1"/>
</dbReference>
<keyword evidence="4 16" id="KW-0808">Transferase</keyword>
<keyword evidence="7" id="KW-0256">Endoplasmic reticulum</keyword>
<dbReference type="GO" id="GO:0046872">
    <property type="term" value="F:metal ion binding"/>
    <property type="evidence" value="ECO:0007669"/>
    <property type="project" value="UniProtKB-KW"/>
</dbReference>
<dbReference type="AlphaFoldDB" id="A0A6N6JH10"/>
<dbReference type="Proteomes" id="UP000436822">
    <property type="component" value="Unassembled WGS sequence"/>
</dbReference>
<dbReference type="GO" id="GO:0050650">
    <property type="term" value="P:chondroitin sulfate proteoglycan biosynthetic process"/>
    <property type="evidence" value="ECO:0007669"/>
    <property type="project" value="TreeGrafter"/>
</dbReference>
<sequence length="564" mass="64858">MDMTVGFVMLAHASLDRAGQVARHLSESGAPVVVHIDRRVSDADFRRFKSKMQDYPDARFSERVTCEWGTWSIVEATQKAAQLLLDEFEHVDRVFLISGTCLPLRSIAELQAYLEAHPGTDFIESVTADEVDWPLGGLHYERFTLRFPFSWRKSRKLFDRYVQFQRRFGVQRTLPKNISPHLGSQWWCLTRETLTAIFNAQDREDIDRFFRRVWIPDESYFQTLVRQHATRIESRSLTQSKFDIQGKPHVFYDDHLALLEDSQCFFARKIWPRAEKLYRRFLDPAKSAVSTAEPNPLDIERLFSRSTERSMRGRAGLHMQSRFPPYGWSNGATAAPYMVLQGFSHLFEDFENWLDGATDLRAHGRLFASDRAHFAGGEKTFSGCLSDDSRLRDYNHQAFLTNLIWNTKGLSQCFQFDPADNQNISWFLAADQNAHIGIISGAWAIPLFRSDVPFPEMRKQAAHLQRTEDNFLRLLSDGSYTKARVKVWSLAEFIEDPNTNIEAMFADHLIQTEHLKLPEMADLIGFGSFLQKLRNEGMSPHVMGDFRVADGEVIVAVPPKKSGS</sequence>
<proteinExistence type="predicted"/>
<dbReference type="GO" id="GO:0030158">
    <property type="term" value="F:protein xylosyltransferase activity"/>
    <property type="evidence" value="ECO:0007669"/>
    <property type="project" value="InterPro"/>
</dbReference>
<dbReference type="InterPro" id="IPR043538">
    <property type="entry name" value="XYLT"/>
</dbReference>
<comment type="caution">
    <text evidence="16">The sequence shown here is derived from an EMBL/GenBank/DDBJ whole genome shotgun (WGS) entry which is preliminary data.</text>
</comment>
<evidence type="ECO:0000256" key="9">
    <source>
        <dbReference type="ARBA" id="ARBA00022989"/>
    </source>
</evidence>
<keyword evidence="3" id="KW-0328">Glycosyltransferase</keyword>
<protein>
    <recommendedName>
        <fullName evidence="14">Peptide O-xylosyltransferase</fullName>
    </recommendedName>
</protein>
<evidence type="ECO:0000256" key="7">
    <source>
        <dbReference type="ARBA" id="ARBA00022824"/>
    </source>
</evidence>
<evidence type="ECO:0000256" key="6">
    <source>
        <dbReference type="ARBA" id="ARBA00022723"/>
    </source>
</evidence>
<keyword evidence="5" id="KW-0812">Transmembrane</keyword>
<evidence type="ECO:0000256" key="12">
    <source>
        <dbReference type="ARBA" id="ARBA00023157"/>
    </source>
</evidence>
<accession>A0A6N6JH10</accession>
<evidence type="ECO:0000256" key="3">
    <source>
        <dbReference type="ARBA" id="ARBA00022676"/>
    </source>
</evidence>
<dbReference type="InterPro" id="IPR003406">
    <property type="entry name" value="Glyco_trans_14"/>
</dbReference>
<evidence type="ECO:0000256" key="4">
    <source>
        <dbReference type="ARBA" id="ARBA00022679"/>
    </source>
</evidence>
<dbReference type="InterPro" id="IPR045971">
    <property type="entry name" value="DUF5927"/>
</dbReference>
<dbReference type="EMBL" id="BLJE01000002">
    <property type="protein sequence ID" value="GFE64578.1"/>
    <property type="molecule type" value="Genomic_DNA"/>
</dbReference>
<keyword evidence="8" id="KW-0735">Signal-anchor</keyword>
<organism evidence="16 17">
    <name type="scientific">Litoreibacter roseus</name>
    <dbReference type="NCBI Taxonomy" id="2601869"/>
    <lineage>
        <taxon>Bacteria</taxon>
        <taxon>Pseudomonadati</taxon>
        <taxon>Pseudomonadota</taxon>
        <taxon>Alphaproteobacteria</taxon>
        <taxon>Rhodobacterales</taxon>
        <taxon>Roseobacteraceae</taxon>
        <taxon>Litoreibacter</taxon>
    </lineage>
</organism>
<keyword evidence="11" id="KW-0472">Membrane</keyword>
<evidence type="ECO:0000256" key="2">
    <source>
        <dbReference type="ARBA" id="ARBA00004648"/>
    </source>
</evidence>
<keyword evidence="13" id="KW-0325">Glycoprotein</keyword>
<keyword evidence="17" id="KW-1185">Reference proteome</keyword>
<keyword evidence="6" id="KW-0479">Metal-binding</keyword>
<comment type="subcellular location">
    <subcellularLocation>
        <location evidence="2">Endoplasmic reticulum membrane</location>
        <topology evidence="2">Single-pass type II membrane protein</topology>
    </subcellularLocation>
    <subcellularLocation>
        <location evidence="1">Golgi apparatus membrane</location>
        <topology evidence="1">Single-pass type II membrane protein</topology>
    </subcellularLocation>
</comment>
<evidence type="ECO:0000313" key="16">
    <source>
        <dbReference type="EMBL" id="GFE64578.1"/>
    </source>
</evidence>
<dbReference type="Pfam" id="PF19349">
    <property type="entry name" value="DUF5927"/>
    <property type="match status" value="1"/>
</dbReference>
<dbReference type="GO" id="GO:0016020">
    <property type="term" value="C:membrane"/>
    <property type="evidence" value="ECO:0007669"/>
    <property type="project" value="InterPro"/>
</dbReference>
<keyword evidence="12" id="KW-1015">Disulfide bond</keyword>
<gene>
    <name evidence="16" type="ORF">KIN_16520</name>
</gene>
<evidence type="ECO:0000256" key="13">
    <source>
        <dbReference type="ARBA" id="ARBA00023180"/>
    </source>
</evidence>
<evidence type="ECO:0000256" key="10">
    <source>
        <dbReference type="ARBA" id="ARBA00023034"/>
    </source>
</evidence>
<feature type="domain" description="DUF5927" evidence="15">
    <location>
        <begin position="268"/>
        <end position="553"/>
    </location>
</feature>
<reference evidence="16 17" key="1">
    <citation type="submission" date="2019-12" db="EMBL/GenBank/DDBJ databases">
        <title>Litoreibacter badius sp. nov., a novel bacteriochlorophyll a-containing bacterium in the genus Litoreibacter.</title>
        <authorList>
            <person name="Kanamuro M."/>
            <person name="Takabe Y."/>
            <person name="Mori K."/>
            <person name="Takaichi S."/>
            <person name="Hanada S."/>
        </authorList>
    </citation>
    <scope>NUCLEOTIDE SEQUENCE [LARGE SCALE GENOMIC DNA]</scope>
    <source>
        <strain evidence="16 17">K6</strain>
    </source>
</reference>
<evidence type="ECO:0000256" key="8">
    <source>
        <dbReference type="ARBA" id="ARBA00022968"/>
    </source>
</evidence>
<evidence type="ECO:0000256" key="5">
    <source>
        <dbReference type="ARBA" id="ARBA00022692"/>
    </source>
</evidence>
<dbReference type="GO" id="GO:0015012">
    <property type="term" value="P:heparan sulfate proteoglycan biosynthetic process"/>
    <property type="evidence" value="ECO:0007669"/>
    <property type="project" value="TreeGrafter"/>
</dbReference>
<keyword evidence="10" id="KW-0333">Golgi apparatus</keyword>
<evidence type="ECO:0000259" key="15">
    <source>
        <dbReference type="Pfam" id="PF19349"/>
    </source>
</evidence>
<evidence type="ECO:0000256" key="11">
    <source>
        <dbReference type="ARBA" id="ARBA00023136"/>
    </source>
</evidence>
<evidence type="ECO:0000256" key="14">
    <source>
        <dbReference type="ARBA" id="ARBA00042865"/>
    </source>
</evidence>